<dbReference type="AlphaFoldDB" id="A0A227J857"/>
<dbReference type="EMBL" id="NIXT01001537">
    <property type="protein sequence ID" value="OXE31112.1"/>
    <property type="molecule type" value="Genomic_DNA"/>
</dbReference>
<dbReference type="Proteomes" id="UP000214596">
    <property type="component" value="Unassembled WGS sequence"/>
</dbReference>
<protein>
    <submittedName>
        <fullName evidence="2">Deoxyribodipyrimidine photolyase</fullName>
    </submittedName>
</protein>
<sequence>TPFLHHFAQEVTLGRARQKFIDASLCELNDALGQLGQRLWTLDLPPYQALKYAIQYLSVTHLYSDAMAGSDEQSILHKLQDEYPHLVIVQHSVRSLFDESKLPFTLPDLPETFTQFRKCVEGIDIAHPIDAPSRLPP</sequence>
<evidence type="ECO:0000313" key="2">
    <source>
        <dbReference type="EMBL" id="OXE31112.1"/>
    </source>
</evidence>
<feature type="non-terminal residue" evidence="2">
    <location>
        <position position="1"/>
    </location>
</feature>
<dbReference type="InterPro" id="IPR036155">
    <property type="entry name" value="Crypto/Photolyase_N_sf"/>
</dbReference>
<accession>A0A227J857</accession>
<comment type="caution">
    <text evidence="2">The sequence shown here is derived from an EMBL/GenBank/DDBJ whole genome shotgun (WGS) entry which is preliminary data.</text>
</comment>
<feature type="non-terminal residue" evidence="2">
    <location>
        <position position="137"/>
    </location>
</feature>
<organism evidence="2 3">
    <name type="scientific">Vibrio parahaemolyticus</name>
    <dbReference type="NCBI Taxonomy" id="670"/>
    <lineage>
        <taxon>Bacteria</taxon>
        <taxon>Pseudomonadati</taxon>
        <taxon>Pseudomonadota</taxon>
        <taxon>Gammaproteobacteria</taxon>
        <taxon>Vibrionales</taxon>
        <taxon>Vibrionaceae</taxon>
        <taxon>Vibrio</taxon>
    </lineage>
</organism>
<dbReference type="Gene3D" id="1.25.40.80">
    <property type="match status" value="1"/>
</dbReference>
<name>A0A227J857_VIBPH</name>
<dbReference type="InterPro" id="IPR014729">
    <property type="entry name" value="Rossmann-like_a/b/a_fold"/>
</dbReference>
<dbReference type="SUPFAM" id="SSF52425">
    <property type="entry name" value="Cryptochrome/photolyase, N-terminal domain"/>
    <property type="match status" value="1"/>
</dbReference>
<dbReference type="InterPro" id="IPR006050">
    <property type="entry name" value="DNA_photolyase_N"/>
</dbReference>
<dbReference type="Gene3D" id="3.40.50.620">
    <property type="entry name" value="HUPs"/>
    <property type="match status" value="1"/>
</dbReference>
<dbReference type="Pfam" id="PF00875">
    <property type="entry name" value="DNA_photolyase"/>
    <property type="match status" value="1"/>
</dbReference>
<dbReference type="GO" id="GO:0016829">
    <property type="term" value="F:lyase activity"/>
    <property type="evidence" value="ECO:0007669"/>
    <property type="project" value="UniProtKB-KW"/>
</dbReference>
<gene>
    <name evidence="2" type="ORF">CA163_19785</name>
</gene>
<proteinExistence type="predicted"/>
<reference evidence="2 3" key="1">
    <citation type="journal article" date="2017" name="Appl. Environ. Microbiol.">
        <title>Parallel evolution of two clades of a major Atlantic endemic Vibrio parahaemolyticus pathogen lineage by independent acquisition of related pathogenicity islands.</title>
        <authorList>
            <person name="Xu F."/>
            <person name="Gonzalez-Escalona N."/>
            <person name="Drees K.P."/>
            <person name="Sebra R.P."/>
            <person name="Cooper V.S."/>
            <person name="Jones S.H."/>
            <person name="Whistler C.A."/>
        </authorList>
    </citation>
    <scope>NUCLEOTIDE SEQUENCE [LARGE SCALE GENOMIC DNA]</scope>
    <source>
        <strain evidence="2 3">MAVP-3</strain>
    </source>
</reference>
<evidence type="ECO:0000313" key="3">
    <source>
        <dbReference type="Proteomes" id="UP000214596"/>
    </source>
</evidence>
<feature type="domain" description="Photolyase/cryptochrome alpha/beta" evidence="1">
    <location>
        <begin position="1"/>
        <end position="96"/>
    </location>
</feature>
<dbReference type="PROSITE" id="PS51645">
    <property type="entry name" value="PHR_CRY_ALPHA_BETA"/>
    <property type="match status" value="1"/>
</dbReference>
<keyword evidence="2" id="KW-0456">Lyase</keyword>
<evidence type="ECO:0000259" key="1">
    <source>
        <dbReference type="PROSITE" id="PS51645"/>
    </source>
</evidence>